<organism evidence="2 3">
    <name type="scientific">Candidatus Nitrohelix vancouverensis</name>
    <dbReference type="NCBI Taxonomy" id="2705534"/>
    <lineage>
        <taxon>Bacteria</taxon>
        <taxon>Pseudomonadati</taxon>
        <taxon>Nitrospinota/Tectimicrobiota group</taxon>
        <taxon>Nitrospinota</taxon>
        <taxon>Nitrospinia</taxon>
        <taxon>Nitrospinales</taxon>
        <taxon>Nitrospinaceae</taxon>
        <taxon>Candidatus Nitrohelix</taxon>
    </lineage>
</organism>
<proteinExistence type="predicted"/>
<feature type="transmembrane region" description="Helical" evidence="1">
    <location>
        <begin position="6"/>
        <end position="24"/>
    </location>
</feature>
<protein>
    <submittedName>
        <fullName evidence="2">Uncharacterized protein</fullName>
    </submittedName>
</protein>
<sequence length="104" mass="12133">MKFVHFAELLLVVSILIVIGLPLFGKMPRNRLFAPRDALGEEFNHLLVRKEEVLLAIKELEFDWKTDKVSQNDYADMKVKLEGEALVILERLDQLEKEGKKRKK</sequence>
<accession>A0A7T0C4V8</accession>
<dbReference type="Proteomes" id="UP000594464">
    <property type="component" value="Chromosome"/>
</dbReference>
<keyword evidence="1" id="KW-0812">Transmembrane</keyword>
<name>A0A7T0C4V8_9BACT</name>
<reference evidence="3" key="1">
    <citation type="submission" date="2020-02" db="EMBL/GenBank/DDBJ databases">
        <title>Genomic and physiological characterization of two novel Nitrospinaceae genera.</title>
        <authorList>
            <person name="Mueller A.J."/>
            <person name="Jung M.-Y."/>
            <person name="Strachan C.R."/>
            <person name="Herbold C.W."/>
            <person name="Kirkegaard R.H."/>
            <person name="Daims H."/>
        </authorList>
    </citation>
    <scope>NUCLEOTIDE SEQUENCE [LARGE SCALE GENOMIC DNA]</scope>
</reference>
<dbReference type="KEGG" id="nva:G3M78_14545"/>
<evidence type="ECO:0000256" key="1">
    <source>
        <dbReference type="SAM" id="Phobius"/>
    </source>
</evidence>
<evidence type="ECO:0000313" key="2">
    <source>
        <dbReference type="EMBL" id="QPJ66553.1"/>
    </source>
</evidence>
<dbReference type="AlphaFoldDB" id="A0A7T0C4V8"/>
<gene>
    <name evidence="2" type="ORF">G3M78_14545</name>
</gene>
<dbReference type="EMBL" id="CP048620">
    <property type="protein sequence ID" value="QPJ66553.1"/>
    <property type="molecule type" value="Genomic_DNA"/>
</dbReference>
<keyword evidence="1" id="KW-1133">Transmembrane helix</keyword>
<keyword evidence="1" id="KW-0472">Membrane</keyword>
<evidence type="ECO:0000313" key="3">
    <source>
        <dbReference type="Proteomes" id="UP000594464"/>
    </source>
</evidence>